<dbReference type="RefSeq" id="WP_192732716.1">
    <property type="nucleotide sequence ID" value="NZ_BAAAVL010000004.1"/>
</dbReference>
<proteinExistence type="inferred from homology"/>
<feature type="chain" id="PRO_5044983022" description="Porin" evidence="10">
    <location>
        <begin position="23"/>
        <end position="343"/>
    </location>
</feature>
<evidence type="ECO:0000313" key="12">
    <source>
        <dbReference type="Proteomes" id="UP000620262"/>
    </source>
</evidence>
<evidence type="ECO:0000256" key="7">
    <source>
        <dbReference type="ARBA" id="ARBA00023114"/>
    </source>
</evidence>
<evidence type="ECO:0000256" key="4">
    <source>
        <dbReference type="ARBA" id="ARBA00022692"/>
    </source>
</evidence>
<keyword evidence="5 10" id="KW-0732">Signal</keyword>
<keyword evidence="6 10" id="KW-0406">Ion transport</keyword>
<comment type="subcellular location">
    <subcellularLocation>
        <location evidence="10">Cell outer membrane</location>
        <topology evidence="10">Multi-pass membrane protein</topology>
    </subcellularLocation>
</comment>
<gene>
    <name evidence="11" type="ORF">H4W29_006476</name>
</gene>
<comment type="function">
    <text evidence="10">Forms passive diffusion pores that allow small molecular weight hydrophilic materials across the outer membrane.</text>
</comment>
<evidence type="ECO:0000256" key="9">
    <source>
        <dbReference type="ARBA" id="ARBA00023237"/>
    </source>
</evidence>
<dbReference type="Proteomes" id="UP000620262">
    <property type="component" value="Unassembled WGS sequence"/>
</dbReference>
<feature type="signal peptide" evidence="10">
    <location>
        <begin position="1"/>
        <end position="22"/>
    </location>
</feature>
<evidence type="ECO:0000256" key="10">
    <source>
        <dbReference type="RuleBase" id="RU364005"/>
    </source>
</evidence>
<evidence type="ECO:0000256" key="1">
    <source>
        <dbReference type="ARBA" id="ARBA00009521"/>
    </source>
</evidence>
<keyword evidence="8 10" id="KW-0472">Membrane</keyword>
<dbReference type="EMBL" id="JADBEC010000002">
    <property type="protein sequence ID" value="MBE1509231.1"/>
    <property type="molecule type" value="Genomic_DNA"/>
</dbReference>
<keyword evidence="9 10" id="KW-0998">Cell outer membrane</keyword>
<name>A0ABR9J190_RHIVS</name>
<evidence type="ECO:0000256" key="3">
    <source>
        <dbReference type="ARBA" id="ARBA00022452"/>
    </source>
</evidence>
<evidence type="ECO:0000256" key="2">
    <source>
        <dbReference type="ARBA" id="ARBA00022448"/>
    </source>
</evidence>
<organism evidence="11 12">
    <name type="scientific">Rhizobium viscosum</name>
    <name type="common">Arthrobacter viscosus</name>
    <dbReference type="NCBI Taxonomy" id="1673"/>
    <lineage>
        <taxon>Bacteria</taxon>
        <taxon>Pseudomonadati</taxon>
        <taxon>Pseudomonadota</taxon>
        <taxon>Alphaproteobacteria</taxon>
        <taxon>Hyphomicrobiales</taxon>
        <taxon>Rhizobiaceae</taxon>
        <taxon>Rhizobium/Agrobacterium group</taxon>
        <taxon>Rhizobium</taxon>
    </lineage>
</organism>
<keyword evidence="7 10" id="KW-0626">Porin</keyword>
<dbReference type="InterPro" id="IPR003684">
    <property type="entry name" value="Porin_alphabac"/>
</dbReference>
<evidence type="ECO:0000256" key="6">
    <source>
        <dbReference type="ARBA" id="ARBA00023065"/>
    </source>
</evidence>
<evidence type="ECO:0000313" key="11">
    <source>
        <dbReference type="EMBL" id="MBE1509231.1"/>
    </source>
</evidence>
<sequence length="343" mass="37479">MSIKTILLGSVAALAAVSGAHAADAIVAAEPEPVEYVRVCDAYGTGYFYIPGTETCLKIEGYIRFQLNAGENVGASTTNPNDSDWDAVTRGQVTFQTKNDTEYGTLTGVITLRTNADNATNQTTTLDEGYIDIAGFRVGKQYSWWDDDLSGETDTLSSNDTTHNSIRYQYETDNFAAGISVDELEYVYDEKPNEGPNNFGVAAQVSFKSGAFSGYLLGGYDSDNEEGAIRAILYADIGPGTLGLAGIWASGANYYYEESEWTVAAEYKVKLTDKWAVTPAFQYFDKIELEDDGSFSGGSAYTTGVTVDYQIAENLRSKVSVQYHDEDDGDDETFGFLRLQRDF</sequence>
<comment type="similarity">
    <text evidence="1 10">Belongs to the alphaproteobacteria porin family.</text>
</comment>
<evidence type="ECO:0000256" key="8">
    <source>
        <dbReference type="ARBA" id="ARBA00023136"/>
    </source>
</evidence>
<keyword evidence="3 10" id="KW-1134">Transmembrane beta strand</keyword>
<reference evidence="11 12" key="1">
    <citation type="submission" date="2020-10" db="EMBL/GenBank/DDBJ databases">
        <title>Sequencing the genomes of 1000 actinobacteria strains.</title>
        <authorList>
            <person name="Klenk H.-P."/>
        </authorList>
    </citation>
    <scope>NUCLEOTIDE SEQUENCE [LARGE SCALE GENOMIC DNA]</scope>
    <source>
        <strain evidence="11 12">DSM 7307</strain>
    </source>
</reference>
<dbReference type="SUPFAM" id="SSF56935">
    <property type="entry name" value="Porins"/>
    <property type="match status" value="1"/>
</dbReference>
<keyword evidence="2 10" id="KW-0813">Transport</keyword>
<evidence type="ECO:0000256" key="5">
    <source>
        <dbReference type="ARBA" id="ARBA00022729"/>
    </source>
</evidence>
<comment type="caution">
    <text evidence="11">The sequence shown here is derived from an EMBL/GenBank/DDBJ whole genome shotgun (WGS) entry which is preliminary data.</text>
</comment>
<keyword evidence="12" id="KW-1185">Reference proteome</keyword>
<dbReference type="Pfam" id="PF02530">
    <property type="entry name" value="Porin_2"/>
    <property type="match status" value="1"/>
</dbReference>
<comment type="domain">
    <text evidence="10">Consists of 16-stranded beta-barrel sheets, with large surface-exposed loops, that form a transmembrane pore at the center of each barrel. The pore is partially ocluded by a peptide loop that folds into the pore lumen.</text>
</comment>
<protein>
    <recommendedName>
        <fullName evidence="10">Porin</fullName>
    </recommendedName>
</protein>
<accession>A0ABR9J190</accession>
<keyword evidence="4 10" id="KW-0812">Transmembrane</keyword>